<protein>
    <submittedName>
        <fullName evidence="3">Uncharacterized protein</fullName>
    </submittedName>
</protein>
<proteinExistence type="predicted"/>
<evidence type="ECO:0000256" key="1">
    <source>
        <dbReference type="SAM" id="Coils"/>
    </source>
</evidence>
<feature type="transmembrane region" description="Helical" evidence="2">
    <location>
        <begin position="508"/>
        <end position="529"/>
    </location>
</feature>
<dbReference type="Proteomes" id="UP000683925">
    <property type="component" value="Unassembled WGS sequence"/>
</dbReference>
<sequence>MSKCVILFDDDKAQCKTLLHSKKMMTCLNPDCLTYPQICCSDCIEQLHQHKGNAMTLEKTQFVNQTNKKYAEIQEQAYALEAEYQNFEKKGSNLKRLFNGDIERMRIQLNKIIDSLKEQINKQIDLSISTTKKQVTNKVEKTKDALQQFKPINISKIYNDQLKRLITAMWHTDYQLERDQLKIFFPNLQDKLRGRLSQINDSVSQELVQMSQDLIQESQEQIQSFLDQKTPNDNLSTQSDDSIVNKLVNLRDSLKLQMEQHLAAKNCTHKGCHQVTPVKAYYGYYYHISGYAVQGELPISVCAKSKKLAEKMDRVVNDLYKLQYRDSKIDDCVKQQILIFKAQIVCFIRFLWQYLYYKVLFSTKIIYYKGNLVQFREFAKGLLKRVQKMIQRSEQRNAISKANQVVMIGNNEFALFNSNKLYEFHNKLIYISFFMVELDAKKQLAISNIALLMIEIVLLTEYSYMNEHPHRDESLTYVRFAISGQVFMMLAFLGLIATYLFTHRYMKFAIIGSLWLGFVLVFIGMIVGVKYYEDGYDTIASTWWIEVGLTILGFLNFLKAFNNEQQPNEGYQRQE</sequence>
<feature type="transmembrane region" description="Helical" evidence="2">
    <location>
        <begin position="477"/>
        <end position="501"/>
    </location>
</feature>
<name>A0A8S1W5I0_PAROT</name>
<gene>
    <name evidence="3" type="ORF">POCTA_138.1.T0820159</name>
</gene>
<organism evidence="3 4">
    <name type="scientific">Paramecium octaurelia</name>
    <dbReference type="NCBI Taxonomy" id="43137"/>
    <lineage>
        <taxon>Eukaryota</taxon>
        <taxon>Sar</taxon>
        <taxon>Alveolata</taxon>
        <taxon>Ciliophora</taxon>
        <taxon>Intramacronucleata</taxon>
        <taxon>Oligohymenophorea</taxon>
        <taxon>Peniculida</taxon>
        <taxon>Parameciidae</taxon>
        <taxon>Paramecium</taxon>
    </lineage>
</organism>
<reference evidence="3" key="1">
    <citation type="submission" date="2021-01" db="EMBL/GenBank/DDBJ databases">
        <authorList>
            <consortium name="Genoscope - CEA"/>
            <person name="William W."/>
        </authorList>
    </citation>
    <scope>NUCLEOTIDE SEQUENCE</scope>
</reference>
<keyword evidence="2" id="KW-0472">Membrane</keyword>
<evidence type="ECO:0000256" key="2">
    <source>
        <dbReference type="SAM" id="Phobius"/>
    </source>
</evidence>
<dbReference type="EMBL" id="CAJJDP010000081">
    <property type="protein sequence ID" value="CAD8184133.1"/>
    <property type="molecule type" value="Genomic_DNA"/>
</dbReference>
<dbReference type="AlphaFoldDB" id="A0A8S1W5I0"/>
<accession>A0A8S1W5I0</accession>
<feature type="transmembrane region" description="Helical" evidence="2">
    <location>
        <begin position="541"/>
        <end position="558"/>
    </location>
</feature>
<dbReference type="OrthoDB" id="298386at2759"/>
<keyword evidence="1" id="KW-0175">Coiled coil</keyword>
<keyword evidence="4" id="KW-1185">Reference proteome</keyword>
<evidence type="ECO:0000313" key="3">
    <source>
        <dbReference type="EMBL" id="CAD8184133.1"/>
    </source>
</evidence>
<keyword evidence="2" id="KW-0812">Transmembrane</keyword>
<feature type="transmembrane region" description="Helical" evidence="2">
    <location>
        <begin position="444"/>
        <end position="465"/>
    </location>
</feature>
<comment type="caution">
    <text evidence="3">The sequence shown here is derived from an EMBL/GenBank/DDBJ whole genome shotgun (WGS) entry which is preliminary data.</text>
</comment>
<evidence type="ECO:0000313" key="4">
    <source>
        <dbReference type="Proteomes" id="UP000683925"/>
    </source>
</evidence>
<feature type="coiled-coil region" evidence="1">
    <location>
        <begin position="63"/>
        <end position="122"/>
    </location>
</feature>
<keyword evidence="2" id="KW-1133">Transmembrane helix</keyword>